<dbReference type="Proteomes" id="UP000320244">
    <property type="component" value="Unassembled WGS sequence"/>
</dbReference>
<name>A0A563DPH1_9MICO</name>
<evidence type="ECO:0000313" key="3">
    <source>
        <dbReference type="Proteomes" id="UP000320244"/>
    </source>
</evidence>
<dbReference type="EMBL" id="VCQV01000094">
    <property type="protein sequence ID" value="TWP32066.1"/>
    <property type="molecule type" value="Genomic_DNA"/>
</dbReference>
<dbReference type="SUPFAM" id="SSF55729">
    <property type="entry name" value="Acyl-CoA N-acyltransferases (Nat)"/>
    <property type="match status" value="1"/>
</dbReference>
<keyword evidence="3" id="KW-1185">Reference proteome</keyword>
<dbReference type="PANTHER" id="PTHR43792">
    <property type="entry name" value="GNAT FAMILY, PUTATIVE (AFU_ORTHOLOGUE AFUA_3G00765)-RELATED-RELATED"/>
    <property type="match status" value="1"/>
</dbReference>
<dbReference type="PROSITE" id="PS51186">
    <property type="entry name" value="GNAT"/>
    <property type="match status" value="1"/>
</dbReference>
<dbReference type="InterPro" id="IPR051531">
    <property type="entry name" value="N-acetyltransferase"/>
</dbReference>
<dbReference type="Gene3D" id="3.40.630.30">
    <property type="match status" value="1"/>
</dbReference>
<gene>
    <name evidence="2" type="ORF">FGL98_24740</name>
</gene>
<feature type="domain" description="N-acetyltransferase" evidence="1">
    <location>
        <begin position="10"/>
        <end position="163"/>
    </location>
</feature>
<sequence length="163" mass="18014">MKENLRARALTLRPFDMDDVEALHAIFSDPLTHTIGDGPFTDIEQTRSWIKNRAQRRKEHGVVWYAVRLPTGDLIGNCGLFIGRTGAEPELGFEIAHAHQGHGYATSAGTAVVAEAHRAGFPVVWATARPHNHASLAALGRSGFQRHHIENDGKGRLIYLLHQ</sequence>
<proteinExistence type="predicted"/>
<protein>
    <submittedName>
        <fullName evidence="2">GNAT family N-acetyltransferase</fullName>
    </submittedName>
</protein>
<dbReference type="GO" id="GO:0016747">
    <property type="term" value="F:acyltransferase activity, transferring groups other than amino-acyl groups"/>
    <property type="evidence" value="ECO:0007669"/>
    <property type="project" value="InterPro"/>
</dbReference>
<evidence type="ECO:0000259" key="1">
    <source>
        <dbReference type="PROSITE" id="PS51186"/>
    </source>
</evidence>
<organism evidence="2 3">
    <name type="scientific">Leekyejoonella antrihumi</name>
    <dbReference type="NCBI Taxonomy" id="1660198"/>
    <lineage>
        <taxon>Bacteria</taxon>
        <taxon>Bacillati</taxon>
        <taxon>Actinomycetota</taxon>
        <taxon>Actinomycetes</taxon>
        <taxon>Micrococcales</taxon>
        <taxon>Dermacoccaceae</taxon>
        <taxon>Leekyejoonella</taxon>
    </lineage>
</organism>
<dbReference type="RefSeq" id="WP_146321497.1">
    <property type="nucleotide sequence ID" value="NZ_VCQV01000094.1"/>
</dbReference>
<dbReference type="PANTHER" id="PTHR43792:SF1">
    <property type="entry name" value="N-ACETYLTRANSFERASE DOMAIN-CONTAINING PROTEIN"/>
    <property type="match status" value="1"/>
</dbReference>
<dbReference type="InterPro" id="IPR016181">
    <property type="entry name" value="Acyl_CoA_acyltransferase"/>
</dbReference>
<reference evidence="2 3" key="1">
    <citation type="submission" date="2019-05" db="EMBL/GenBank/DDBJ databases">
        <authorList>
            <person name="Lee S.D."/>
        </authorList>
    </citation>
    <scope>NUCLEOTIDE SEQUENCE [LARGE SCALE GENOMIC DNA]</scope>
    <source>
        <strain evidence="2 3">C5-26</strain>
    </source>
</reference>
<reference evidence="2 3" key="2">
    <citation type="submission" date="2019-08" db="EMBL/GenBank/DDBJ databases">
        <title>Jejuicoccus antrihumi gen. nov., sp. nov., a new member of the family Dermacoccaceae isolated from a cave.</title>
        <authorList>
            <person name="Schumann P."/>
            <person name="Kim I.S."/>
        </authorList>
    </citation>
    <scope>NUCLEOTIDE SEQUENCE [LARGE SCALE GENOMIC DNA]</scope>
    <source>
        <strain evidence="2 3">C5-26</strain>
    </source>
</reference>
<dbReference type="Pfam" id="PF13302">
    <property type="entry name" value="Acetyltransf_3"/>
    <property type="match status" value="1"/>
</dbReference>
<comment type="caution">
    <text evidence="2">The sequence shown here is derived from an EMBL/GenBank/DDBJ whole genome shotgun (WGS) entry which is preliminary data.</text>
</comment>
<dbReference type="OrthoDB" id="4142102at2"/>
<accession>A0A563DPH1</accession>
<keyword evidence="2" id="KW-0808">Transferase</keyword>
<dbReference type="InterPro" id="IPR000182">
    <property type="entry name" value="GNAT_dom"/>
</dbReference>
<evidence type="ECO:0000313" key="2">
    <source>
        <dbReference type="EMBL" id="TWP32066.1"/>
    </source>
</evidence>
<dbReference type="AlphaFoldDB" id="A0A563DPH1"/>